<feature type="domain" description="Mga helix-turn-helix" evidence="3">
    <location>
        <begin position="78"/>
        <end position="161"/>
    </location>
</feature>
<gene>
    <name evidence="4" type="ORF">SAMN04488506_1221</name>
</gene>
<name>A0A1I5X7A8_9LACT</name>
<reference evidence="4 5" key="1">
    <citation type="submission" date="2016-10" db="EMBL/GenBank/DDBJ databases">
        <authorList>
            <person name="de Groot N.N."/>
        </authorList>
    </citation>
    <scope>NUCLEOTIDE SEQUENCE [LARGE SCALE GENOMIC DNA]</scope>
    <source>
        <strain evidence="4 5">DSM 20581</strain>
    </source>
</reference>
<keyword evidence="1" id="KW-0805">Transcription regulation</keyword>
<dbReference type="PANTHER" id="PTHR30185">
    <property type="entry name" value="CRYPTIC BETA-GLUCOSIDE BGL OPERON ANTITERMINATOR"/>
    <property type="match status" value="1"/>
</dbReference>
<dbReference type="EMBL" id="FOXW01000004">
    <property type="protein sequence ID" value="SFQ27537.1"/>
    <property type="molecule type" value="Genomic_DNA"/>
</dbReference>
<evidence type="ECO:0000313" key="5">
    <source>
        <dbReference type="Proteomes" id="UP000199136"/>
    </source>
</evidence>
<organism evidence="4 5">
    <name type="scientific">Desemzia incerta</name>
    <dbReference type="NCBI Taxonomy" id="82801"/>
    <lineage>
        <taxon>Bacteria</taxon>
        <taxon>Bacillati</taxon>
        <taxon>Bacillota</taxon>
        <taxon>Bacilli</taxon>
        <taxon>Lactobacillales</taxon>
        <taxon>Carnobacteriaceae</taxon>
        <taxon>Desemzia</taxon>
    </lineage>
</organism>
<accession>A0A1I5X7A8</accession>
<sequence>MKVENFLEKHEIREVNLVKKLVLNGGEVSHNDMVDYLDVSRASLDKDLASLAYRLEPFKESVRVDFDGPMITLFMSNEFSLAQIYQVYLKESVKVKIISYLYRHQEFSIVQLTQKLMISESSLFRKIKELNDYLKEFQIKIRNGRLQGEELQIRYFYYQFYWYVSDKPTSAAKKNDDQVAKLLQATTNFMGINLEPDGKERLKVWLHISKNRVNSKKKIYKELRRLMEPYMEDHFYQKMRSMVLRYFSRYSIEVDEEEAMLHFVFMLAFPVLTEHDFHEYTLLRARRAPIATIDTYVVETIIIHYNFRRLPYMLEREMFYYLSQIHAKMYFLKGAMEVYEYDTILSKEKQFTGKDLVSFAEQLRMISIGKFEIEESTEDSLLKMELLKYISLLAIVTFSMTKIKKVGIDLKMETIYTEALNHLLILNMRHINGIHVEKYQPKKDYDLVLTNAAIKDNSAYGKAEVYVLSEILSPFDMKNIQNIIQNLTL</sequence>
<proteinExistence type="predicted"/>
<dbReference type="OrthoDB" id="2192016at2"/>
<dbReference type="Proteomes" id="UP000199136">
    <property type="component" value="Unassembled WGS sequence"/>
</dbReference>
<dbReference type="InterPro" id="IPR036388">
    <property type="entry name" value="WH-like_DNA-bd_sf"/>
</dbReference>
<dbReference type="STRING" id="82801.SAMN04488506_1221"/>
<dbReference type="Pfam" id="PF05043">
    <property type="entry name" value="Mga"/>
    <property type="match status" value="1"/>
</dbReference>
<evidence type="ECO:0000313" key="4">
    <source>
        <dbReference type="EMBL" id="SFQ27537.1"/>
    </source>
</evidence>
<evidence type="ECO:0000256" key="1">
    <source>
        <dbReference type="ARBA" id="ARBA00023015"/>
    </source>
</evidence>
<dbReference type="Gene3D" id="1.10.10.10">
    <property type="entry name" value="Winged helix-like DNA-binding domain superfamily/Winged helix DNA-binding domain"/>
    <property type="match status" value="1"/>
</dbReference>
<dbReference type="InterPro" id="IPR050661">
    <property type="entry name" value="BglG_antiterminators"/>
</dbReference>
<keyword evidence="5" id="KW-1185">Reference proteome</keyword>
<keyword evidence="2" id="KW-0804">Transcription</keyword>
<evidence type="ECO:0000259" key="3">
    <source>
        <dbReference type="Pfam" id="PF05043"/>
    </source>
</evidence>
<dbReference type="PANTHER" id="PTHR30185:SF18">
    <property type="entry name" value="TRANSCRIPTIONAL REGULATOR MTLR"/>
    <property type="match status" value="1"/>
</dbReference>
<protein>
    <submittedName>
        <fullName evidence="4">Mga helix-turn-helix domain-containing protein</fullName>
    </submittedName>
</protein>
<dbReference type="AlphaFoldDB" id="A0A1I5X7A8"/>
<dbReference type="InterPro" id="IPR007737">
    <property type="entry name" value="Mga_HTH"/>
</dbReference>
<evidence type="ECO:0000256" key="2">
    <source>
        <dbReference type="ARBA" id="ARBA00023163"/>
    </source>
</evidence>
<dbReference type="RefSeq" id="WP_092480274.1">
    <property type="nucleotide sequence ID" value="NZ_FOXW01000004.1"/>
</dbReference>